<dbReference type="AlphaFoldDB" id="A0A5B7J577"/>
<accession>A0A5B7J577</accession>
<evidence type="ECO:0000313" key="2">
    <source>
        <dbReference type="Proteomes" id="UP000324222"/>
    </source>
</evidence>
<comment type="caution">
    <text evidence="1">The sequence shown here is derived from an EMBL/GenBank/DDBJ whole genome shotgun (WGS) entry which is preliminary data.</text>
</comment>
<sequence>MREAVWDKVRVKKAPQQRYNSQKLDYNFTVGRNVGITCNGEGIKAWTDREAGAGPAVSSLYNSRVMERAAATHMTVQ</sequence>
<dbReference type="Proteomes" id="UP000324222">
    <property type="component" value="Unassembled WGS sequence"/>
</dbReference>
<reference evidence="1 2" key="1">
    <citation type="submission" date="2019-05" db="EMBL/GenBank/DDBJ databases">
        <title>Another draft genome of Portunus trituberculatus and its Hox gene families provides insights of decapod evolution.</title>
        <authorList>
            <person name="Jeong J.-H."/>
            <person name="Song I."/>
            <person name="Kim S."/>
            <person name="Choi T."/>
            <person name="Kim D."/>
            <person name="Ryu S."/>
            <person name="Kim W."/>
        </authorList>
    </citation>
    <scope>NUCLEOTIDE SEQUENCE [LARGE SCALE GENOMIC DNA]</scope>
    <source>
        <tissue evidence="1">Muscle</tissue>
    </source>
</reference>
<gene>
    <name evidence="1" type="ORF">E2C01_084842</name>
</gene>
<organism evidence="1 2">
    <name type="scientific">Portunus trituberculatus</name>
    <name type="common">Swimming crab</name>
    <name type="synonym">Neptunus trituberculatus</name>
    <dbReference type="NCBI Taxonomy" id="210409"/>
    <lineage>
        <taxon>Eukaryota</taxon>
        <taxon>Metazoa</taxon>
        <taxon>Ecdysozoa</taxon>
        <taxon>Arthropoda</taxon>
        <taxon>Crustacea</taxon>
        <taxon>Multicrustacea</taxon>
        <taxon>Malacostraca</taxon>
        <taxon>Eumalacostraca</taxon>
        <taxon>Eucarida</taxon>
        <taxon>Decapoda</taxon>
        <taxon>Pleocyemata</taxon>
        <taxon>Brachyura</taxon>
        <taxon>Eubrachyura</taxon>
        <taxon>Portunoidea</taxon>
        <taxon>Portunidae</taxon>
        <taxon>Portuninae</taxon>
        <taxon>Portunus</taxon>
    </lineage>
</organism>
<keyword evidence="2" id="KW-1185">Reference proteome</keyword>
<protein>
    <submittedName>
        <fullName evidence="1">Uncharacterized protein</fullName>
    </submittedName>
</protein>
<proteinExistence type="predicted"/>
<evidence type="ECO:0000313" key="1">
    <source>
        <dbReference type="EMBL" id="MPC89879.1"/>
    </source>
</evidence>
<dbReference type="EMBL" id="VSRR010082490">
    <property type="protein sequence ID" value="MPC89879.1"/>
    <property type="molecule type" value="Genomic_DNA"/>
</dbReference>
<name>A0A5B7J577_PORTR</name>